<dbReference type="Proteomes" id="UP000751190">
    <property type="component" value="Unassembled WGS sequence"/>
</dbReference>
<keyword evidence="1" id="KW-0812">Transmembrane</keyword>
<evidence type="ECO:0000313" key="2">
    <source>
        <dbReference type="EMBL" id="KAG8466508.1"/>
    </source>
</evidence>
<evidence type="ECO:0000313" key="3">
    <source>
        <dbReference type="Proteomes" id="UP000751190"/>
    </source>
</evidence>
<keyword evidence="1" id="KW-1133">Transmembrane helix</keyword>
<organism evidence="2 3">
    <name type="scientific">Diacronema lutheri</name>
    <name type="common">Unicellular marine alga</name>
    <name type="synonym">Monochrysis lutheri</name>
    <dbReference type="NCBI Taxonomy" id="2081491"/>
    <lineage>
        <taxon>Eukaryota</taxon>
        <taxon>Haptista</taxon>
        <taxon>Haptophyta</taxon>
        <taxon>Pavlovophyceae</taxon>
        <taxon>Pavlovales</taxon>
        <taxon>Pavlovaceae</taxon>
        <taxon>Diacronema</taxon>
    </lineage>
</organism>
<feature type="transmembrane region" description="Helical" evidence="1">
    <location>
        <begin position="203"/>
        <end position="232"/>
    </location>
</feature>
<reference evidence="2" key="1">
    <citation type="submission" date="2021-05" db="EMBL/GenBank/DDBJ databases">
        <title>The genome of the haptophyte Pavlova lutheri (Diacronema luteri, Pavlovales) - a model for lipid biosynthesis in eukaryotic algae.</title>
        <authorList>
            <person name="Hulatt C.J."/>
            <person name="Posewitz M.C."/>
        </authorList>
    </citation>
    <scope>NUCLEOTIDE SEQUENCE</scope>
    <source>
        <strain evidence="2">NIVA-4/92</strain>
    </source>
</reference>
<accession>A0A8J6CGA5</accession>
<protein>
    <submittedName>
        <fullName evidence="2">Uncharacterized protein</fullName>
    </submittedName>
</protein>
<proteinExistence type="predicted"/>
<evidence type="ECO:0000256" key="1">
    <source>
        <dbReference type="SAM" id="Phobius"/>
    </source>
</evidence>
<gene>
    <name evidence="2" type="ORF">KFE25_007887</name>
</gene>
<feature type="transmembrane region" description="Helical" evidence="1">
    <location>
        <begin position="244"/>
        <end position="262"/>
    </location>
</feature>
<name>A0A8J6CGA5_DIALT</name>
<comment type="caution">
    <text evidence="2">The sequence shown here is derived from an EMBL/GenBank/DDBJ whole genome shotgun (WGS) entry which is preliminary data.</text>
</comment>
<sequence>MDVGIYEVVLSYRRGQRLSSAVEYGFNEAQLALRQDMAAGRLIWYDNLLQDWWCFLRNTHPVFAAFASHQLHVVGKVERYWIYGMLICAYWLMAALAVETRECHLDSTCDQLKQAPYTEGFLRHVTLLAVDATGRPEGLSELDASLGSDYRGSVGGGFALAGAGNSPSGSALPHGRDPPDMYMCCMVEQMGLLALYRTVGGGFISFFFAVLTVLLGQLWFVLAACGCCQFAAPKVRHRWERASHVLLFAFGVIGGTSFVVSYNYMARAHLLGAAWLNFGLVKGASISGAFFFQSLIFFTRYSKQRAMSADELSLRFNVTVTDVRKCDAVRQKLGLPPLDVRFRMMNAVLPDLTNSRQRWRIYLRSLGLAQLVSLSAWCVCAIWLAATLVASGTLIAVYVEHSRHYYPHLYRYSSGEGAADPNGLGEPAANASLAILEVIRGGASSAAAAQAAAAVLGSSEPRAAEQVVAALLAAQENDAAGASGVR</sequence>
<feature type="transmembrane region" description="Helical" evidence="1">
    <location>
        <begin position="366"/>
        <end position="399"/>
    </location>
</feature>
<keyword evidence="3" id="KW-1185">Reference proteome</keyword>
<dbReference type="AlphaFoldDB" id="A0A8J6CGA5"/>
<feature type="transmembrane region" description="Helical" evidence="1">
    <location>
        <begin position="274"/>
        <end position="298"/>
    </location>
</feature>
<dbReference type="EMBL" id="JAGTXO010000007">
    <property type="protein sequence ID" value="KAG8466508.1"/>
    <property type="molecule type" value="Genomic_DNA"/>
</dbReference>
<dbReference type="OrthoDB" id="127129at2759"/>
<keyword evidence="1" id="KW-0472">Membrane</keyword>